<dbReference type="STRING" id="1423731.FC81_GL001100"/>
<dbReference type="NCBIfam" id="NF003814">
    <property type="entry name" value="PRK05406.1-3"/>
    <property type="match status" value="1"/>
</dbReference>
<comment type="caution">
    <text evidence="2">The sequence shown here is derived from an EMBL/GenBank/DDBJ whole genome shotgun (WGS) entry which is preliminary data.</text>
</comment>
<dbReference type="PATRIC" id="fig|1423731.3.peg.1131"/>
<evidence type="ECO:0000256" key="1">
    <source>
        <dbReference type="HAMAP-Rule" id="MF_00691"/>
    </source>
</evidence>
<dbReference type="SUPFAM" id="SSF88713">
    <property type="entry name" value="Glycoside hydrolase/deacetylase"/>
    <property type="match status" value="1"/>
</dbReference>
<dbReference type="GO" id="GO:0005975">
    <property type="term" value="P:carbohydrate metabolic process"/>
    <property type="evidence" value="ECO:0007669"/>
    <property type="project" value="InterPro"/>
</dbReference>
<gene>
    <name evidence="1" type="primary">pxpA</name>
    <name evidence="2" type="ORF">FC81_GL001100</name>
</gene>
<comment type="similarity">
    <text evidence="1">Belongs to the LamB/PxpA family.</text>
</comment>
<dbReference type="NCBIfam" id="NF003816">
    <property type="entry name" value="PRK05406.1-5"/>
    <property type="match status" value="1"/>
</dbReference>
<keyword evidence="1" id="KW-0067">ATP-binding</keyword>
<dbReference type="CDD" id="cd10787">
    <property type="entry name" value="LamB_YcsF_like"/>
    <property type="match status" value="1"/>
</dbReference>
<dbReference type="Proteomes" id="UP000051621">
    <property type="component" value="Unassembled WGS sequence"/>
</dbReference>
<dbReference type="HAMAP" id="MF_00691">
    <property type="entry name" value="PxpA"/>
    <property type="match status" value="1"/>
</dbReference>
<keyword evidence="1" id="KW-0547">Nucleotide-binding</keyword>
<comment type="function">
    <text evidence="1">Catalyzes the cleavage of 5-oxoproline to form L-glutamate coupled to the hydrolysis of ATP to ADP and inorganic phosphate.</text>
</comment>
<accession>A0A0R1M1A3</accession>
<dbReference type="AlphaFoldDB" id="A0A0R1M1A3"/>
<keyword evidence="1" id="KW-0378">Hydrolase</keyword>
<comment type="catalytic activity">
    <reaction evidence="1">
        <text>5-oxo-L-proline + ATP + 2 H2O = L-glutamate + ADP + phosphate + H(+)</text>
        <dbReference type="Rhea" id="RHEA:10348"/>
        <dbReference type="ChEBI" id="CHEBI:15377"/>
        <dbReference type="ChEBI" id="CHEBI:15378"/>
        <dbReference type="ChEBI" id="CHEBI:29985"/>
        <dbReference type="ChEBI" id="CHEBI:30616"/>
        <dbReference type="ChEBI" id="CHEBI:43474"/>
        <dbReference type="ChEBI" id="CHEBI:58402"/>
        <dbReference type="ChEBI" id="CHEBI:456216"/>
        <dbReference type="EC" id="3.5.2.9"/>
    </reaction>
</comment>
<dbReference type="PANTHER" id="PTHR30292:SF0">
    <property type="entry name" value="5-OXOPROLINASE SUBUNIT A"/>
    <property type="match status" value="1"/>
</dbReference>
<protein>
    <recommendedName>
        <fullName evidence="1">5-oxoprolinase subunit A</fullName>
        <shortName evidence="1">5-OPase subunit A</shortName>
        <ecNumber evidence="1">3.5.2.9</ecNumber>
    </recommendedName>
    <alternativeName>
        <fullName evidence="1">5-oxoprolinase (ATP-hydrolyzing) subunit A</fullName>
    </alternativeName>
</protein>
<keyword evidence="3" id="KW-1185">Reference proteome</keyword>
<proteinExistence type="inferred from homology"/>
<name>A0A0R1M1A3_9LACO</name>
<dbReference type="PANTHER" id="PTHR30292">
    <property type="entry name" value="UNCHARACTERIZED PROTEIN YBGL-RELATED"/>
    <property type="match status" value="1"/>
</dbReference>
<dbReference type="Gene3D" id="3.20.20.370">
    <property type="entry name" value="Glycoside hydrolase/deacetylase"/>
    <property type="match status" value="1"/>
</dbReference>
<dbReference type="InterPro" id="IPR005501">
    <property type="entry name" value="LamB/YcsF/PxpA-like"/>
</dbReference>
<dbReference type="GO" id="GO:0017168">
    <property type="term" value="F:5-oxoprolinase (ATP-hydrolyzing) activity"/>
    <property type="evidence" value="ECO:0007669"/>
    <property type="project" value="UniProtKB-UniRule"/>
</dbReference>
<comment type="subunit">
    <text evidence="1">Forms a complex composed of PxpA, PxpB and PxpC.</text>
</comment>
<evidence type="ECO:0000313" key="2">
    <source>
        <dbReference type="EMBL" id="KRL01735.1"/>
    </source>
</evidence>
<reference evidence="2 3" key="1">
    <citation type="journal article" date="2015" name="Genome Announc.">
        <title>Expanding the biotechnology potential of lactobacilli through comparative genomics of 213 strains and associated genera.</title>
        <authorList>
            <person name="Sun Z."/>
            <person name="Harris H.M."/>
            <person name="McCann A."/>
            <person name="Guo C."/>
            <person name="Argimon S."/>
            <person name="Zhang W."/>
            <person name="Yang X."/>
            <person name="Jeffery I.B."/>
            <person name="Cooney J.C."/>
            <person name="Kagawa T.F."/>
            <person name="Liu W."/>
            <person name="Song Y."/>
            <person name="Salvetti E."/>
            <person name="Wrobel A."/>
            <person name="Rasinkangas P."/>
            <person name="Parkhill J."/>
            <person name="Rea M.C."/>
            <person name="O'Sullivan O."/>
            <person name="Ritari J."/>
            <person name="Douillard F.P."/>
            <person name="Paul Ross R."/>
            <person name="Yang R."/>
            <person name="Briner A.E."/>
            <person name="Felis G.E."/>
            <person name="de Vos W.M."/>
            <person name="Barrangou R."/>
            <person name="Klaenhammer T.R."/>
            <person name="Caufield P.W."/>
            <person name="Cui Y."/>
            <person name="Zhang H."/>
            <person name="O'Toole P.W."/>
        </authorList>
    </citation>
    <scope>NUCLEOTIDE SEQUENCE [LARGE SCALE GENOMIC DNA]</scope>
    <source>
        <strain evidence="2 3">DSM 19910</strain>
    </source>
</reference>
<dbReference type="InterPro" id="IPR011330">
    <property type="entry name" value="Glyco_hydro/deAcase_b/a-brl"/>
</dbReference>
<dbReference type="EMBL" id="AZEF01000021">
    <property type="protein sequence ID" value="KRL01735.1"/>
    <property type="molecule type" value="Genomic_DNA"/>
</dbReference>
<dbReference type="EC" id="3.5.2.9" evidence="1"/>
<sequence>MNGEGIVLRVDLNSDLGESFGQYSLGNDAEIIDLVSSVNIACGFHAGDPDVMAKTVQKAEKAGIGIGAHPGYADLQGFGRRRMNMSLAEVQHMITYQVGALEAFTKEKRLHHVKPHGALYNAAAQDHALALAICRGIKSVDSELPLYGLAGSELISAAQEVGLPYVQEVFGDRNYEPNGTLVARTKPYAVITDPTLIAQRVIKMVEEQAVTALNGQRVALTPDSVCVHGDNQAALAIVKELRTALNKEGIQVKTW</sequence>
<organism evidence="2 3">
    <name type="scientific">Liquorilactobacillus capillatus DSM 19910</name>
    <dbReference type="NCBI Taxonomy" id="1423731"/>
    <lineage>
        <taxon>Bacteria</taxon>
        <taxon>Bacillati</taxon>
        <taxon>Bacillota</taxon>
        <taxon>Bacilli</taxon>
        <taxon>Lactobacillales</taxon>
        <taxon>Lactobacillaceae</taxon>
        <taxon>Liquorilactobacillus</taxon>
    </lineage>
</organism>
<evidence type="ECO:0000313" key="3">
    <source>
        <dbReference type="Proteomes" id="UP000051621"/>
    </source>
</evidence>
<dbReference type="Pfam" id="PF03746">
    <property type="entry name" value="LamB_YcsF"/>
    <property type="match status" value="1"/>
</dbReference>
<dbReference type="GO" id="GO:0005524">
    <property type="term" value="F:ATP binding"/>
    <property type="evidence" value="ECO:0007669"/>
    <property type="project" value="UniProtKB-UniRule"/>
</dbReference>